<proteinExistence type="inferred from homology"/>
<dbReference type="NCBIfam" id="TIGR02946">
    <property type="entry name" value="acyl_WS_DGAT"/>
    <property type="match status" value="1"/>
</dbReference>
<dbReference type="Gene3D" id="3.30.559.10">
    <property type="entry name" value="Chloramphenicol acetyltransferase-like domain"/>
    <property type="match status" value="1"/>
</dbReference>
<dbReference type="PANTHER" id="PTHR31650:SF1">
    <property type="entry name" value="WAX ESTER SYNTHASE_DIACYLGLYCEROL ACYLTRANSFERASE 4-RELATED"/>
    <property type="match status" value="1"/>
</dbReference>
<keyword evidence="7 11" id="KW-0319">Glycerol metabolism</keyword>
<dbReference type="SUPFAM" id="SSF52777">
    <property type="entry name" value="CoA-dependent acyltransferases"/>
    <property type="match status" value="1"/>
</dbReference>
<comment type="caution">
    <text evidence="15">The sequence shown here is derived from an EMBL/GenBank/DDBJ whole genome shotgun (WGS) entry which is preliminary data.</text>
</comment>
<organism evidence="15 16">
    <name type="scientific">Nocardioides renjunii</name>
    <dbReference type="NCBI Taxonomy" id="3095075"/>
    <lineage>
        <taxon>Bacteria</taxon>
        <taxon>Bacillati</taxon>
        <taxon>Actinomycetota</taxon>
        <taxon>Actinomycetes</taxon>
        <taxon>Propionibacteriales</taxon>
        <taxon>Nocardioidaceae</taxon>
        <taxon>Nocardioides</taxon>
    </lineage>
</organism>
<evidence type="ECO:0000256" key="5">
    <source>
        <dbReference type="ARBA" id="ARBA00022516"/>
    </source>
</evidence>
<dbReference type="InterPro" id="IPR023213">
    <property type="entry name" value="CAT-like_dom_sf"/>
</dbReference>
<evidence type="ECO:0000259" key="13">
    <source>
        <dbReference type="Pfam" id="PF03007"/>
    </source>
</evidence>
<comment type="pathway">
    <text evidence="1 11">Glycerolipid metabolism; triacylglycerol biosynthesis.</text>
</comment>
<evidence type="ECO:0000313" key="16">
    <source>
        <dbReference type="Proteomes" id="UP001291999"/>
    </source>
</evidence>
<dbReference type="Pfam" id="PF06974">
    <property type="entry name" value="WS_DGAT_C"/>
    <property type="match status" value="1"/>
</dbReference>
<evidence type="ECO:0000256" key="2">
    <source>
        <dbReference type="ARBA" id="ARBA00005189"/>
    </source>
</evidence>
<name>A0ABU5K6N7_9ACTN</name>
<reference evidence="15 16" key="1">
    <citation type="submission" date="2023-11" db="EMBL/GenBank/DDBJ databases">
        <title>Novel species in genus Nocardioides.</title>
        <authorList>
            <person name="Zhou H."/>
        </authorList>
    </citation>
    <scope>NUCLEOTIDE SEQUENCE [LARGE SCALE GENOMIC DNA]</scope>
    <source>
        <strain evidence="15 16">S-58</strain>
    </source>
</reference>
<feature type="domain" description="O-acyltransferase WSD1 C-terminal" evidence="14">
    <location>
        <begin position="315"/>
        <end position="460"/>
    </location>
</feature>
<evidence type="ECO:0000256" key="10">
    <source>
        <dbReference type="ARBA" id="ARBA00048109"/>
    </source>
</evidence>
<keyword evidence="16" id="KW-1185">Reference proteome</keyword>
<dbReference type="Proteomes" id="UP001291999">
    <property type="component" value="Unassembled WGS sequence"/>
</dbReference>
<dbReference type="PANTHER" id="PTHR31650">
    <property type="entry name" value="O-ACYLTRANSFERASE (WSD1-LIKE) FAMILY PROTEIN"/>
    <property type="match status" value="1"/>
</dbReference>
<sequence length="466" mass="50500">MLDPIDPTGTGFLLAENRNMPMHVGGLQLFEKPAGAGRGYAREMYEQMRAVEQVSPLFLKHPHRSVRTAGQLVWQPDEQFDIEHHVRHSALPKPGRVRELLELCSRLHSSRLAWERPLWEATVIEGLRDGRVALYTKTHHALVDGVSAMRLLASVLSTDPDERDMPAPWAQRPRPPRERPATDGASLSDVSAATVRTALALATEAAGMPGALVRTLNRGVRNETSALSLYAPRTILNQSITGSRRFAAQDWPVERLRAVGRASGTTINDVVLAMVSGAMRTYLAELDALPDTTLVSMVPVGLNAKQSQLASTDGGNAVGSVMVQLGTHLGDPADRLAAIHRSMKDGKEALSAMTPAQILAMSALGQAPAILGPVLRLQGIVRPPYNLIVSNVPGPRTTHYWNGARLTGMYPLSIPINGMALNITCTSYDGKMCFGLTGCRRTVPHLQVLLQYLDDELVALERAAGV</sequence>
<gene>
    <name evidence="15" type="ORF">SFC79_02480</name>
</gene>
<evidence type="ECO:0000256" key="1">
    <source>
        <dbReference type="ARBA" id="ARBA00004771"/>
    </source>
</evidence>
<comment type="pathway">
    <text evidence="2">Lipid metabolism.</text>
</comment>
<dbReference type="GO" id="GO:0016746">
    <property type="term" value="F:acyltransferase activity"/>
    <property type="evidence" value="ECO:0007669"/>
    <property type="project" value="UniProtKB-KW"/>
</dbReference>
<dbReference type="EC" id="2.3.1.20" evidence="4 11"/>
<evidence type="ECO:0000256" key="7">
    <source>
        <dbReference type="ARBA" id="ARBA00022798"/>
    </source>
</evidence>
<dbReference type="InterPro" id="IPR009721">
    <property type="entry name" value="O-acyltransferase_WSD1_C"/>
</dbReference>
<keyword evidence="6 11" id="KW-0808">Transferase</keyword>
<dbReference type="InterPro" id="IPR045034">
    <property type="entry name" value="O-acyltransferase_WSD1-like"/>
</dbReference>
<dbReference type="InterPro" id="IPR004255">
    <property type="entry name" value="O-acyltransferase_WSD1_N"/>
</dbReference>
<dbReference type="InterPro" id="IPR014292">
    <property type="entry name" value="Acyl_transf_WS/DGAT"/>
</dbReference>
<keyword evidence="8 11" id="KW-0443">Lipid metabolism</keyword>
<evidence type="ECO:0000256" key="8">
    <source>
        <dbReference type="ARBA" id="ARBA00023098"/>
    </source>
</evidence>
<feature type="domain" description="O-acyltransferase WSD1-like N-terminal" evidence="13">
    <location>
        <begin position="10"/>
        <end position="271"/>
    </location>
</feature>
<evidence type="ECO:0000256" key="9">
    <source>
        <dbReference type="ARBA" id="ARBA00023315"/>
    </source>
</evidence>
<dbReference type="Pfam" id="PF03007">
    <property type="entry name" value="WS_DGAT_cat"/>
    <property type="match status" value="1"/>
</dbReference>
<dbReference type="EMBL" id="JAXQPW010000001">
    <property type="protein sequence ID" value="MDZ5660618.1"/>
    <property type="molecule type" value="Genomic_DNA"/>
</dbReference>
<evidence type="ECO:0000256" key="12">
    <source>
        <dbReference type="SAM" id="MobiDB-lite"/>
    </source>
</evidence>
<keyword evidence="9 11" id="KW-0012">Acyltransferase</keyword>
<evidence type="ECO:0000256" key="6">
    <source>
        <dbReference type="ARBA" id="ARBA00022679"/>
    </source>
</evidence>
<evidence type="ECO:0000256" key="11">
    <source>
        <dbReference type="RuleBase" id="RU361241"/>
    </source>
</evidence>
<evidence type="ECO:0000256" key="4">
    <source>
        <dbReference type="ARBA" id="ARBA00013244"/>
    </source>
</evidence>
<comment type="similarity">
    <text evidence="3 11">Belongs to the long-chain O-acyltransferase family.</text>
</comment>
<evidence type="ECO:0000259" key="14">
    <source>
        <dbReference type="Pfam" id="PF06974"/>
    </source>
</evidence>
<protein>
    <recommendedName>
        <fullName evidence="4 11">Diacylglycerol O-acyltransferase</fullName>
        <ecNumber evidence="4 11">2.3.1.20</ecNumber>
    </recommendedName>
</protein>
<dbReference type="RefSeq" id="WP_322423087.1">
    <property type="nucleotide sequence ID" value="NZ_JAXQPW010000001.1"/>
</dbReference>
<evidence type="ECO:0000313" key="15">
    <source>
        <dbReference type="EMBL" id="MDZ5660618.1"/>
    </source>
</evidence>
<evidence type="ECO:0000256" key="3">
    <source>
        <dbReference type="ARBA" id="ARBA00009587"/>
    </source>
</evidence>
<keyword evidence="5 11" id="KW-0444">Lipid biosynthesis</keyword>
<comment type="catalytic activity">
    <reaction evidence="10 11">
        <text>an acyl-CoA + a 1,2-diacyl-sn-glycerol = a triacyl-sn-glycerol + CoA</text>
        <dbReference type="Rhea" id="RHEA:10868"/>
        <dbReference type="ChEBI" id="CHEBI:17815"/>
        <dbReference type="ChEBI" id="CHEBI:57287"/>
        <dbReference type="ChEBI" id="CHEBI:58342"/>
        <dbReference type="ChEBI" id="CHEBI:64615"/>
        <dbReference type="EC" id="2.3.1.20"/>
    </reaction>
</comment>
<feature type="region of interest" description="Disordered" evidence="12">
    <location>
        <begin position="157"/>
        <end position="188"/>
    </location>
</feature>
<accession>A0ABU5K6N7</accession>